<dbReference type="CDD" id="cd12458">
    <property type="entry name" value="RRM_AtC3H46_like"/>
    <property type="match status" value="1"/>
</dbReference>
<feature type="domain" description="C3H1-type" evidence="10">
    <location>
        <begin position="173"/>
        <end position="200"/>
    </location>
</feature>
<evidence type="ECO:0000313" key="13">
    <source>
        <dbReference type="Proteomes" id="UP001153076"/>
    </source>
</evidence>
<reference evidence="12" key="1">
    <citation type="submission" date="2022-04" db="EMBL/GenBank/DDBJ databases">
        <title>Carnegiea gigantea Genome sequencing and assembly v2.</title>
        <authorList>
            <person name="Copetti D."/>
            <person name="Sanderson M.J."/>
            <person name="Burquez A."/>
            <person name="Wojciechowski M.F."/>
        </authorList>
    </citation>
    <scope>NUCLEOTIDE SEQUENCE</scope>
    <source>
        <strain evidence="12">SGP5-SGP5p</strain>
        <tissue evidence="12">Aerial part</tissue>
    </source>
</reference>
<proteinExistence type="predicted"/>
<comment type="caution">
    <text evidence="12">The sequence shown here is derived from an EMBL/GenBank/DDBJ whole genome shotgun (WGS) entry which is preliminary data.</text>
</comment>
<feature type="zinc finger region" description="C3H1-type" evidence="7">
    <location>
        <begin position="173"/>
        <end position="200"/>
    </location>
</feature>
<dbReference type="InterPro" id="IPR012677">
    <property type="entry name" value="Nucleotide-bd_a/b_plait_sf"/>
</dbReference>
<dbReference type="InterPro" id="IPR036855">
    <property type="entry name" value="Znf_CCCH_sf"/>
</dbReference>
<dbReference type="Pfam" id="PF23182">
    <property type="entry name" value="PABC_AtC3H46"/>
    <property type="match status" value="1"/>
</dbReference>
<evidence type="ECO:0000313" key="12">
    <source>
        <dbReference type="EMBL" id="KAJ8432085.1"/>
    </source>
</evidence>
<dbReference type="SUPFAM" id="SSF54928">
    <property type="entry name" value="RNA-binding domain, RBD"/>
    <property type="match status" value="1"/>
</dbReference>
<evidence type="ECO:0000256" key="5">
    <source>
        <dbReference type="ARBA" id="ARBA00023125"/>
    </source>
</evidence>
<sequence>MDFSEAMKIVTSRIEEIEPGHAYKIVGYLLLQEGGGQDIIRLAFSPDPVIKSVINQVKTILGLSAPNHQLIYVPISPPQSIEPPSIADLPLQLNPYRAPSHSRAYSWNASWDSQPQGYSLEDQFQHFLNLNDGLDSGNLVGSELAANSYYSEQGVDDYICKTRVSRRTHSLSEFPPKVCHYFNKGFCKHGNSCKYFHGNPMTLESFSQFLGLAAYENGRANRNGNDDHNGFPPKSLEELEMEIVELLRSRNGNPVSIASLPILYYERYGRTLQAEGYLAESQRHGKVGYNLTKLLARLKKSIRLIDRPHGQHSVILAEDAPKYFQDQTEKFGIVPESCQIYLTFPAESTFTEQDVSDYFSTFGPVQDVRIPSQQKRMFGFVTFVYPETVQKIFAKGNPHFICGARVLVKPYKEKSRPIDRKQAEKLNDSMNYKPQFFDGKPDFHSLSRSFDSPVLTRKQFMEEHNEALEFEKRHCSESPLIPKPSDRLQYFSNSIDELKLAEEFPTSDCVSFGLDVHGNESSNNEHLRNMTSGYGDQESDDALNLPDNPFLIPIANSTSTLT</sequence>
<keyword evidence="5" id="KW-0238">DNA-binding</keyword>
<keyword evidence="3 7" id="KW-0862">Zinc</keyword>
<dbReference type="SMART" id="SM00360">
    <property type="entry name" value="RRM"/>
    <property type="match status" value="1"/>
</dbReference>
<dbReference type="Pfam" id="PF00076">
    <property type="entry name" value="RRM_1"/>
    <property type="match status" value="1"/>
</dbReference>
<dbReference type="PANTHER" id="PTHR24009:SF0">
    <property type="entry name" value="ZINC FINGER CCCH DOMAIN-CONTAINING PROTEIN 18"/>
    <property type="match status" value="1"/>
</dbReference>
<dbReference type="SUPFAM" id="SSF90229">
    <property type="entry name" value="CCCH zinc finger"/>
    <property type="match status" value="1"/>
</dbReference>
<evidence type="ECO:0000259" key="9">
    <source>
        <dbReference type="PROSITE" id="PS50102"/>
    </source>
</evidence>
<evidence type="ECO:0000256" key="7">
    <source>
        <dbReference type="PROSITE-ProRule" id="PRU00723"/>
    </source>
</evidence>
<dbReference type="InterPro" id="IPR056276">
    <property type="entry name" value="AtC3H46-like_PABC-like"/>
</dbReference>
<evidence type="ECO:0000259" key="11">
    <source>
        <dbReference type="PROSITE" id="PS51644"/>
    </source>
</evidence>
<keyword evidence="1 7" id="KW-0479">Metal-binding</keyword>
<feature type="domain" description="HTH OST-type" evidence="11">
    <location>
        <begin position="235"/>
        <end position="318"/>
    </location>
</feature>
<dbReference type="PANTHER" id="PTHR24009">
    <property type="entry name" value="RNA-BINDING (RRM/RBD/RNP MOTIFS)"/>
    <property type="match status" value="1"/>
</dbReference>
<gene>
    <name evidence="12" type="ORF">Cgig2_024695</name>
</gene>
<dbReference type="FunFam" id="3.30.70.330:FF:000678">
    <property type="entry name" value="zinc finger CCCH domain-containing protein 53-like isoform X2"/>
    <property type="match status" value="1"/>
</dbReference>
<feature type="region of interest" description="Disordered" evidence="8">
    <location>
        <begin position="526"/>
        <end position="546"/>
    </location>
</feature>
<keyword evidence="13" id="KW-1185">Reference proteome</keyword>
<dbReference type="AlphaFoldDB" id="A0A9Q1JWC5"/>
<dbReference type="InterPro" id="IPR025605">
    <property type="entry name" value="OST-HTH/LOTUS_dom"/>
</dbReference>
<organism evidence="12 13">
    <name type="scientific">Carnegiea gigantea</name>
    <dbReference type="NCBI Taxonomy" id="171969"/>
    <lineage>
        <taxon>Eukaryota</taxon>
        <taxon>Viridiplantae</taxon>
        <taxon>Streptophyta</taxon>
        <taxon>Embryophyta</taxon>
        <taxon>Tracheophyta</taxon>
        <taxon>Spermatophyta</taxon>
        <taxon>Magnoliopsida</taxon>
        <taxon>eudicotyledons</taxon>
        <taxon>Gunneridae</taxon>
        <taxon>Pentapetalae</taxon>
        <taxon>Caryophyllales</taxon>
        <taxon>Cactineae</taxon>
        <taxon>Cactaceae</taxon>
        <taxon>Cactoideae</taxon>
        <taxon>Echinocereeae</taxon>
        <taxon>Carnegiea</taxon>
    </lineage>
</organism>
<keyword evidence="4 6" id="KW-0694">RNA-binding</keyword>
<dbReference type="GO" id="GO:0008270">
    <property type="term" value="F:zinc ion binding"/>
    <property type="evidence" value="ECO:0007669"/>
    <property type="project" value="UniProtKB-KW"/>
</dbReference>
<evidence type="ECO:0000256" key="8">
    <source>
        <dbReference type="SAM" id="MobiDB-lite"/>
    </source>
</evidence>
<dbReference type="PROSITE" id="PS51644">
    <property type="entry name" value="HTH_OST"/>
    <property type="match status" value="1"/>
</dbReference>
<dbReference type="InterPro" id="IPR034365">
    <property type="entry name" value="AtC3H46-like_RRM"/>
</dbReference>
<dbReference type="Gene3D" id="4.10.1000.10">
    <property type="entry name" value="Zinc finger, CCCH-type"/>
    <property type="match status" value="1"/>
</dbReference>
<dbReference type="GO" id="GO:0003677">
    <property type="term" value="F:DNA binding"/>
    <property type="evidence" value="ECO:0007669"/>
    <property type="project" value="UniProtKB-KW"/>
</dbReference>
<dbReference type="InterPro" id="IPR000504">
    <property type="entry name" value="RRM_dom"/>
</dbReference>
<keyword evidence="2 7" id="KW-0863">Zinc-finger</keyword>
<evidence type="ECO:0000256" key="3">
    <source>
        <dbReference type="ARBA" id="ARBA00022833"/>
    </source>
</evidence>
<evidence type="ECO:0000256" key="2">
    <source>
        <dbReference type="ARBA" id="ARBA00022771"/>
    </source>
</evidence>
<protein>
    <recommendedName>
        <fullName evidence="14">Zinc finger CCCH domain-containing protein 18-like</fullName>
    </recommendedName>
</protein>
<accession>A0A9Q1JWC5</accession>
<evidence type="ECO:0000259" key="10">
    <source>
        <dbReference type="PROSITE" id="PS50103"/>
    </source>
</evidence>
<dbReference type="InterPro" id="IPR035979">
    <property type="entry name" value="RBD_domain_sf"/>
</dbReference>
<dbReference type="Gene3D" id="3.30.70.330">
    <property type="match status" value="1"/>
</dbReference>
<name>A0A9Q1JWC5_9CARY</name>
<evidence type="ECO:0000256" key="4">
    <source>
        <dbReference type="ARBA" id="ARBA00022884"/>
    </source>
</evidence>
<dbReference type="Proteomes" id="UP001153076">
    <property type="component" value="Unassembled WGS sequence"/>
</dbReference>
<feature type="domain" description="RRM" evidence="9">
    <location>
        <begin position="338"/>
        <end position="425"/>
    </location>
</feature>
<dbReference type="OrthoDB" id="1914176at2759"/>
<dbReference type="PROSITE" id="PS50103">
    <property type="entry name" value="ZF_C3H1"/>
    <property type="match status" value="1"/>
</dbReference>
<evidence type="ECO:0000256" key="1">
    <source>
        <dbReference type="ARBA" id="ARBA00022723"/>
    </source>
</evidence>
<dbReference type="EMBL" id="JAKOGI010000638">
    <property type="protein sequence ID" value="KAJ8432085.1"/>
    <property type="molecule type" value="Genomic_DNA"/>
</dbReference>
<dbReference type="PROSITE" id="PS50102">
    <property type="entry name" value="RRM"/>
    <property type="match status" value="1"/>
</dbReference>
<evidence type="ECO:0008006" key="14">
    <source>
        <dbReference type="Google" id="ProtNLM"/>
    </source>
</evidence>
<evidence type="ECO:0000256" key="6">
    <source>
        <dbReference type="PROSITE-ProRule" id="PRU00176"/>
    </source>
</evidence>
<dbReference type="GO" id="GO:0003723">
    <property type="term" value="F:RNA binding"/>
    <property type="evidence" value="ECO:0007669"/>
    <property type="project" value="UniProtKB-UniRule"/>
</dbReference>
<dbReference type="InterPro" id="IPR000571">
    <property type="entry name" value="Znf_CCCH"/>
</dbReference>